<reference evidence="1" key="1">
    <citation type="journal article" date="2020" name="Phytopathology">
        <title>Genome Sequence Resources of Colletotrichum truncatum, C. plurivorum, C. musicola, and C. sojae: Four Species Pathogenic to Soybean (Glycine max).</title>
        <authorList>
            <person name="Rogerio F."/>
            <person name="Boufleur T.R."/>
            <person name="Ciampi-Guillardi M."/>
            <person name="Sukno S.A."/>
            <person name="Thon M.R."/>
            <person name="Massola Junior N.S."/>
            <person name="Baroncelli R."/>
        </authorList>
    </citation>
    <scope>NUCLEOTIDE SEQUENCE</scope>
    <source>
        <strain evidence="1">LFN0074</strain>
    </source>
</reference>
<name>A0A8H6JB17_9PEZI</name>
<organism evidence="1 2">
    <name type="scientific">Colletotrichum musicola</name>
    <dbReference type="NCBI Taxonomy" id="2175873"/>
    <lineage>
        <taxon>Eukaryota</taxon>
        <taxon>Fungi</taxon>
        <taxon>Dikarya</taxon>
        <taxon>Ascomycota</taxon>
        <taxon>Pezizomycotina</taxon>
        <taxon>Sordariomycetes</taxon>
        <taxon>Hypocreomycetidae</taxon>
        <taxon>Glomerellales</taxon>
        <taxon>Glomerellaceae</taxon>
        <taxon>Colletotrichum</taxon>
        <taxon>Colletotrichum orchidearum species complex</taxon>
    </lineage>
</organism>
<dbReference type="OrthoDB" id="4845626at2759"/>
<dbReference type="Proteomes" id="UP000639643">
    <property type="component" value="Unassembled WGS sequence"/>
</dbReference>
<evidence type="ECO:0000313" key="1">
    <source>
        <dbReference type="EMBL" id="KAF6809280.1"/>
    </source>
</evidence>
<dbReference type="AlphaFoldDB" id="A0A8H6JB17"/>
<proteinExistence type="predicted"/>
<gene>
    <name evidence="1" type="ORF">CMUS01_13719</name>
</gene>
<evidence type="ECO:0000313" key="2">
    <source>
        <dbReference type="Proteomes" id="UP000639643"/>
    </source>
</evidence>
<comment type="caution">
    <text evidence="1">The sequence shown here is derived from an EMBL/GenBank/DDBJ whole genome shotgun (WGS) entry which is preliminary data.</text>
</comment>
<protein>
    <submittedName>
        <fullName evidence="1">Uncharacterized protein</fullName>
    </submittedName>
</protein>
<keyword evidence="2" id="KW-1185">Reference proteome</keyword>
<accession>A0A8H6JB17</accession>
<sequence length="104" mass="12224">MKHQQESRPWLIRLAERIPGFKRHHKMAETDGFHPNNTIIHRYADAKVLLAELLRFKFDKKQIVIRADNENGFQIQLPRQLNDVSSVTLSLDHHTRLLYSPSSL</sequence>
<dbReference type="EMBL" id="WIGM01000898">
    <property type="protein sequence ID" value="KAF6809280.1"/>
    <property type="molecule type" value="Genomic_DNA"/>
</dbReference>